<organism evidence="2 3">
    <name type="scientific">Mucilaginibacter galii</name>
    <dbReference type="NCBI Taxonomy" id="2005073"/>
    <lineage>
        <taxon>Bacteria</taxon>
        <taxon>Pseudomonadati</taxon>
        <taxon>Bacteroidota</taxon>
        <taxon>Sphingobacteriia</taxon>
        <taxon>Sphingobacteriales</taxon>
        <taxon>Sphingobacteriaceae</taxon>
        <taxon>Mucilaginibacter</taxon>
    </lineage>
</organism>
<keyword evidence="3" id="KW-1185">Reference proteome</keyword>
<dbReference type="InterPro" id="IPR001173">
    <property type="entry name" value="Glyco_trans_2-like"/>
</dbReference>
<dbReference type="AlphaFoldDB" id="A0A917JCA5"/>
<evidence type="ECO:0000259" key="1">
    <source>
        <dbReference type="Pfam" id="PF00535"/>
    </source>
</evidence>
<dbReference type="EMBL" id="BMDO01000007">
    <property type="protein sequence ID" value="GGI51461.1"/>
    <property type="molecule type" value="Genomic_DNA"/>
</dbReference>
<dbReference type="Gene3D" id="3.90.550.10">
    <property type="entry name" value="Spore Coat Polysaccharide Biosynthesis Protein SpsA, Chain A"/>
    <property type="match status" value="1"/>
</dbReference>
<dbReference type="Pfam" id="PF00535">
    <property type="entry name" value="Glycos_transf_2"/>
    <property type="match status" value="1"/>
</dbReference>
<dbReference type="CDD" id="cd00761">
    <property type="entry name" value="Glyco_tranf_GTA_type"/>
    <property type="match status" value="1"/>
</dbReference>
<dbReference type="Proteomes" id="UP000662074">
    <property type="component" value="Unassembled WGS sequence"/>
</dbReference>
<evidence type="ECO:0000313" key="3">
    <source>
        <dbReference type="Proteomes" id="UP000662074"/>
    </source>
</evidence>
<reference evidence="2" key="2">
    <citation type="submission" date="2020-09" db="EMBL/GenBank/DDBJ databases">
        <authorList>
            <person name="Sun Q."/>
            <person name="Sedlacek I."/>
        </authorList>
    </citation>
    <scope>NUCLEOTIDE SEQUENCE</scope>
    <source>
        <strain evidence="2">CCM 8711</strain>
    </source>
</reference>
<protein>
    <recommendedName>
        <fullName evidence="1">Glycosyltransferase 2-like domain-containing protein</fullName>
    </recommendedName>
</protein>
<dbReference type="PANTHER" id="PTHR22916">
    <property type="entry name" value="GLYCOSYLTRANSFERASE"/>
    <property type="match status" value="1"/>
</dbReference>
<dbReference type="InterPro" id="IPR029044">
    <property type="entry name" value="Nucleotide-diphossugar_trans"/>
</dbReference>
<gene>
    <name evidence="2" type="ORF">GCM10011425_26730</name>
</gene>
<dbReference type="GO" id="GO:0016758">
    <property type="term" value="F:hexosyltransferase activity"/>
    <property type="evidence" value="ECO:0007669"/>
    <property type="project" value="UniProtKB-ARBA"/>
</dbReference>
<accession>A0A917JCA5</accession>
<dbReference type="RefSeq" id="WP_188417549.1">
    <property type="nucleotide sequence ID" value="NZ_BMDO01000007.1"/>
</dbReference>
<dbReference type="PANTHER" id="PTHR22916:SF3">
    <property type="entry name" value="UDP-GLCNAC:BETAGAL BETA-1,3-N-ACETYLGLUCOSAMINYLTRANSFERASE-LIKE PROTEIN 1"/>
    <property type="match status" value="1"/>
</dbReference>
<sequence length="272" mass="30776">MNINPLVSVIIPCYNHESYILECLDSVINNDYKNIEIVVINDGSTDESASVIRKWIDDNSSSVPILFTDRENRGLAKTLNELVQTANGSYITLLASDDMLTPYSISVRVKSLQGTSKLVVVGDAQVIDSESKIILQSAIVDLYHGDKANYLSDEKLKDSVIKQWSVPGPVMMAKKEVYNVIGPYPENILAEDLNFYLHVIGKELLLFIDETVALYRVHDLNMCRNPKHKKKIVASIIKSYVNNIQYYSNSRKVHISYLILRNMLGYVKKMLI</sequence>
<name>A0A917JCA5_9SPHI</name>
<evidence type="ECO:0000313" key="2">
    <source>
        <dbReference type="EMBL" id="GGI51461.1"/>
    </source>
</evidence>
<proteinExistence type="predicted"/>
<dbReference type="SUPFAM" id="SSF53448">
    <property type="entry name" value="Nucleotide-diphospho-sugar transferases"/>
    <property type="match status" value="1"/>
</dbReference>
<feature type="domain" description="Glycosyltransferase 2-like" evidence="1">
    <location>
        <begin position="8"/>
        <end position="134"/>
    </location>
</feature>
<reference evidence="2" key="1">
    <citation type="journal article" date="2014" name="Int. J. Syst. Evol. Microbiol.">
        <title>Complete genome sequence of Corynebacterium casei LMG S-19264T (=DSM 44701T), isolated from a smear-ripened cheese.</title>
        <authorList>
            <consortium name="US DOE Joint Genome Institute (JGI-PGF)"/>
            <person name="Walter F."/>
            <person name="Albersmeier A."/>
            <person name="Kalinowski J."/>
            <person name="Ruckert C."/>
        </authorList>
    </citation>
    <scope>NUCLEOTIDE SEQUENCE</scope>
    <source>
        <strain evidence="2">CCM 8711</strain>
    </source>
</reference>
<comment type="caution">
    <text evidence="2">The sequence shown here is derived from an EMBL/GenBank/DDBJ whole genome shotgun (WGS) entry which is preliminary data.</text>
</comment>